<accession>A0AAE0YHN1</accession>
<dbReference type="EMBL" id="JAWDGP010006196">
    <property type="protein sequence ID" value="KAK3745723.1"/>
    <property type="molecule type" value="Genomic_DNA"/>
</dbReference>
<keyword evidence="8" id="KW-1185">Reference proteome</keyword>
<dbReference type="GO" id="GO:0006511">
    <property type="term" value="P:ubiquitin-dependent protein catabolic process"/>
    <property type="evidence" value="ECO:0007669"/>
    <property type="project" value="TreeGrafter"/>
</dbReference>
<evidence type="ECO:0000256" key="4">
    <source>
        <dbReference type="SAM" id="MobiDB-lite"/>
    </source>
</evidence>
<dbReference type="AlphaFoldDB" id="A0AAE0YHN1"/>
<feature type="region of interest" description="Disordered" evidence="4">
    <location>
        <begin position="224"/>
        <end position="248"/>
    </location>
</feature>
<dbReference type="Pfam" id="PF00632">
    <property type="entry name" value="HECT"/>
    <property type="match status" value="1"/>
</dbReference>
<dbReference type="GO" id="GO:0016567">
    <property type="term" value="P:protein ubiquitination"/>
    <property type="evidence" value="ECO:0007669"/>
    <property type="project" value="TreeGrafter"/>
</dbReference>
<dbReference type="PANTHER" id="PTHR45622:SF5">
    <property type="entry name" value="E3 UBIQUITIN-PROTEIN LIGASE HERC4-RELATED"/>
    <property type="match status" value="1"/>
</dbReference>
<keyword evidence="2 3" id="KW-0833">Ubl conjugation pathway</keyword>
<evidence type="ECO:0000313" key="8">
    <source>
        <dbReference type="Proteomes" id="UP001283361"/>
    </source>
</evidence>
<evidence type="ECO:0000256" key="3">
    <source>
        <dbReference type="PROSITE-ProRule" id="PRU00104"/>
    </source>
</evidence>
<dbReference type="Gene3D" id="3.90.1750.10">
    <property type="entry name" value="Hect, E3 ligase catalytic domains"/>
    <property type="match status" value="1"/>
</dbReference>
<reference evidence="7" key="1">
    <citation type="journal article" date="2023" name="G3 (Bethesda)">
        <title>A reference genome for the long-term kleptoplast-retaining sea slug Elysia crispata morphotype clarki.</title>
        <authorList>
            <person name="Eastman K.E."/>
            <person name="Pendleton A.L."/>
            <person name="Shaikh M.A."/>
            <person name="Suttiyut T."/>
            <person name="Ogas R."/>
            <person name="Tomko P."/>
            <person name="Gavelis G."/>
            <person name="Widhalm J.R."/>
            <person name="Wisecaver J.H."/>
        </authorList>
    </citation>
    <scope>NUCLEOTIDE SEQUENCE</scope>
    <source>
        <strain evidence="7">ECLA1</strain>
    </source>
</reference>
<dbReference type="PANTHER" id="PTHR45622">
    <property type="entry name" value="UBIQUITIN-PROTEIN LIGASE E3A-RELATED"/>
    <property type="match status" value="1"/>
</dbReference>
<dbReference type="Proteomes" id="UP001283361">
    <property type="component" value="Unassembled WGS sequence"/>
</dbReference>
<feature type="transmembrane region" description="Helical" evidence="5">
    <location>
        <begin position="53"/>
        <end position="72"/>
    </location>
</feature>
<evidence type="ECO:0000256" key="2">
    <source>
        <dbReference type="ARBA" id="ARBA00022786"/>
    </source>
</evidence>
<evidence type="ECO:0000259" key="6">
    <source>
        <dbReference type="PROSITE" id="PS50237"/>
    </source>
</evidence>
<dbReference type="GO" id="GO:0005737">
    <property type="term" value="C:cytoplasm"/>
    <property type="evidence" value="ECO:0007669"/>
    <property type="project" value="TreeGrafter"/>
</dbReference>
<keyword evidence="1" id="KW-0677">Repeat</keyword>
<protein>
    <recommendedName>
        <fullName evidence="6">HECT domain-containing protein</fullName>
    </recommendedName>
</protein>
<sequence length="248" mass="28216">MFHMIGTLCGLAIYNFTIIDLHFPLALFKKLLKKQVMLDDLMELMPDVGSKLCSTRSSLLFVIALISAMMLFADDSSLILFLGLQLQARIHLWDIWIIWDTSMSLVSTNKERDGLSKRSRKFTQLQNRRKHEIGLCYVFTEGKGNLSKAKKYHNVIRSAMLPFSTTHTAVPYLHILLGVVKKHHELLEQQCDEIDKQIAADMAHLVDFQMGFWNGSSRGAGSRADAFLHKEAREPSPRHKTSRIGSKS</sequence>
<keyword evidence="5" id="KW-1133">Transmembrane helix</keyword>
<proteinExistence type="predicted"/>
<dbReference type="InterPro" id="IPR000569">
    <property type="entry name" value="HECT_dom"/>
</dbReference>
<evidence type="ECO:0000313" key="7">
    <source>
        <dbReference type="EMBL" id="KAK3745723.1"/>
    </source>
</evidence>
<keyword evidence="5" id="KW-0812">Transmembrane</keyword>
<feature type="transmembrane region" description="Helical" evidence="5">
    <location>
        <begin position="12"/>
        <end position="32"/>
    </location>
</feature>
<organism evidence="7 8">
    <name type="scientific">Elysia crispata</name>
    <name type="common">lettuce slug</name>
    <dbReference type="NCBI Taxonomy" id="231223"/>
    <lineage>
        <taxon>Eukaryota</taxon>
        <taxon>Metazoa</taxon>
        <taxon>Spiralia</taxon>
        <taxon>Lophotrochozoa</taxon>
        <taxon>Mollusca</taxon>
        <taxon>Gastropoda</taxon>
        <taxon>Heterobranchia</taxon>
        <taxon>Euthyneura</taxon>
        <taxon>Panpulmonata</taxon>
        <taxon>Sacoglossa</taxon>
        <taxon>Placobranchoidea</taxon>
        <taxon>Plakobranchidae</taxon>
        <taxon>Elysia</taxon>
    </lineage>
</organism>
<evidence type="ECO:0000256" key="1">
    <source>
        <dbReference type="ARBA" id="ARBA00022737"/>
    </source>
</evidence>
<dbReference type="GO" id="GO:0061630">
    <property type="term" value="F:ubiquitin protein ligase activity"/>
    <property type="evidence" value="ECO:0007669"/>
    <property type="project" value="TreeGrafter"/>
</dbReference>
<evidence type="ECO:0000256" key="5">
    <source>
        <dbReference type="SAM" id="Phobius"/>
    </source>
</evidence>
<comment type="caution">
    <text evidence="7">The sequence shown here is derived from an EMBL/GenBank/DDBJ whole genome shotgun (WGS) entry which is preliminary data.</text>
</comment>
<dbReference type="SUPFAM" id="SSF56204">
    <property type="entry name" value="Hect, E3 ligase catalytic domain"/>
    <property type="match status" value="1"/>
</dbReference>
<comment type="caution">
    <text evidence="3">Lacks conserved residue(s) required for the propagation of feature annotation.</text>
</comment>
<gene>
    <name evidence="7" type="ORF">RRG08_030533</name>
</gene>
<feature type="compositionally biased region" description="Basic and acidic residues" evidence="4">
    <location>
        <begin position="226"/>
        <end position="237"/>
    </location>
</feature>
<dbReference type="InterPro" id="IPR051709">
    <property type="entry name" value="Ub-ligase/GTPase-reg"/>
</dbReference>
<dbReference type="InterPro" id="IPR035983">
    <property type="entry name" value="Hect_E3_ubiquitin_ligase"/>
</dbReference>
<dbReference type="PROSITE" id="PS50237">
    <property type="entry name" value="HECT"/>
    <property type="match status" value="1"/>
</dbReference>
<keyword evidence="5" id="KW-0472">Membrane</keyword>
<feature type="domain" description="HECT" evidence="6">
    <location>
        <begin position="1"/>
        <end position="52"/>
    </location>
</feature>
<name>A0AAE0YHN1_9GAST</name>